<dbReference type="Gene3D" id="3.30.230.90">
    <property type="match status" value="1"/>
</dbReference>
<dbReference type="EnsemblMetazoa" id="GBRI033136-RA">
    <property type="protein sequence ID" value="GBRI033136-PA"/>
    <property type="gene ID" value="GBRI033136"/>
</dbReference>
<reference evidence="2" key="1">
    <citation type="submission" date="2014-03" db="EMBL/GenBank/DDBJ databases">
        <authorList>
            <person name="Aksoy S."/>
            <person name="Warren W."/>
            <person name="Wilson R.K."/>
        </authorList>
    </citation>
    <scope>NUCLEOTIDE SEQUENCE [LARGE SCALE GENOMIC DNA]</scope>
    <source>
        <strain evidence="2">IAEA</strain>
    </source>
</reference>
<reference evidence="1" key="2">
    <citation type="submission" date="2020-05" db="UniProtKB">
        <authorList>
            <consortium name="EnsemblMetazoa"/>
        </authorList>
    </citation>
    <scope>IDENTIFICATION</scope>
    <source>
        <strain evidence="1">IAEA</strain>
    </source>
</reference>
<dbReference type="Pfam" id="PF10178">
    <property type="entry name" value="PAC3"/>
    <property type="match status" value="1"/>
</dbReference>
<dbReference type="STRING" id="37001.A0A1A9WUS0"/>
<protein>
    <submittedName>
        <fullName evidence="1">Uncharacterized protein</fullName>
    </submittedName>
</protein>
<organism evidence="1 2">
    <name type="scientific">Glossina brevipalpis</name>
    <dbReference type="NCBI Taxonomy" id="37001"/>
    <lineage>
        <taxon>Eukaryota</taxon>
        <taxon>Metazoa</taxon>
        <taxon>Ecdysozoa</taxon>
        <taxon>Arthropoda</taxon>
        <taxon>Hexapoda</taxon>
        <taxon>Insecta</taxon>
        <taxon>Pterygota</taxon>
        <taxon>Neoptera</taxon>
        <taxon>Endopterygota</taxon>
        <taxon>Diptera</taxon>
        <taxon>Brachycera</taxon>
        <taxon>Muscomorpha</taxon>
        <taxon>Hippoboscoidea</taxon>
        <taxon>Glossinidae</taxon>
        <taxon>Glossina</taxon>
    </lineage>
</organism>
<dbReference type="AlphaFoldDB" id="A0A1A9WUS0"/>
<evidence type="ECO:0000313" key="1">
    <source>
        <dbReference type="EnsemblMetazoa" id="GBRI033136-PA"/>
    </source>
</evidence>
<dbReference type="Proteomes" id="UP000091820">
    <property type="component" value="Unassembled WGS sequence"/>
</dbReference>
<dbReference type="InterPro" id="IPR053720">
    <property type="entry name" value="Psm_Assembly_Chaperone"/>
</dbReference>
<sequence length="152" mass="17289">MSFSNEKALGFAVKSSEINKNEHTGFVLQAFVKKWKVNDVHTEFVFQVFANKWFVLITQYGRVPNLYAVRFDLQRSESIPIINNPELHISIPVTINCAFGADKDEVRSGIQYLVNKSKLNRCPQEFIISLGLKEINGSNLNEVAKILDEIIT</sequence>
<name>A0A1A9WUS0_9MUSC</name>
<keyword evidence="2" id="KW-1185">Reference proteome</keyword>
<dbReference type="InterPro" id="IPR018788">
    <property type="entry name" value="Proteasome_assmbl_chp_3"/>
</dbReference>
<dbReference type="GO" id="GO:0043248">
    <property type="term" value="P:proteasome assembly"/>
    <property type="evidence" value="ECO:0007669"/>
    <property type="project" value="InterPro"/>
</dbReference>
<accession>A0A1A9WUS0</accession>
<evidence type="ECO:0000313" key="2">
    <source>
        <dbReference type="Proteomes" id="UP000091820"/>
    </source>
</evidence>
<proteinExistence type="predicted"/>
<dbReference type="VEuPathDB" id="VectorBase:GBRI033136"/>